<name>A0A398BQD3_9RHOB</name>
<protein>
    <recommendedName>
        <fullName evidence="3">Bacterial transcriptional activator domain-containing protein</fullName>
    </recommendedName>
</protein>
<reference evidence="4 5" key="1">
    <citation type="submission" date="2018-09" db="EMBL/GenBank/DDBJ databases">
        <title>Gemmobacter lutimaris sp. nov., a marine bacterium isolated from tidal flat.</title>
        <authorList>
            <person name="Lee D.W."/>
            <person name="Yoo Y."/>
            <person name="Kim J.-J."/>
            <person name="Kim B.S."/>
        </authorList>
    </citation>
    <scope>NUCLEOTIDE SEQUENCE [LARGE SCALE GENOMIC DNA]</scope>
    <source>
        <strain evidence="4 5">YJ-T1-11</strain>
    </source>
</reference>
<keyword evidence="5" id="KW-1185">Reference proteome</keyword>
<dbReference type="Gene3D" id="1.25.40.10">
    <property type="entry name" value="Tetratricopeptide repeat domain"/>
    <property type="match status" value="2"/>
</dbReference>
<accession>A0A398BQD3</accession>
<dbReference type="SMART" id="SM01043">
    <property type="entry name" value="BTAD"/>
    <property type="match status" value="1"/>
</dbReference>
<dbReference type="GO" id="GO:0006355">
    <property type="term" value="P:regulation of DNA-templated transcription"/>
    <property type="evidence" value="ECO:0007669"/>
    <property type="project" value="TreeGrafter"/>
</dbReference>
<evidence type="ECO:0000256" key="1">
    <source>
        <dbReference type="ARBA" id="ARBA00023015"/>
    </source>
</evidence>
<dbReference type="AlphaFoldDB" id="A0A398BQD3"/>
<dbReference type="Gene3D" id="1.10.10.10">
    <property type="entry name" value="Winged helix-like DNA-binding domain superfamily/Winged helix DNA-binding domain"/>
    <property type="match status" value="1"/>
</dbReference>
<gene>
    <name evidence="4" type="ORF">D2N39_14525</name>
</gene>
<evidence type="ECO:0000256" key="2">
    <source>
        <dbReference type="ARBA" id="ARBA00023163"/>
    </source>
</evidence>
<dbReference type="PANTHER" id="PTHR35807">
    <property type="entry name" value="TRANSCRIPTIONAL REGULATOR REDD-RELATED"/>
    <property type="match status" value="1"/>
</dbReference>
<dbReference type="GO" id="GO:0003677">
    <property type="term" value="F:DNA binding"/>
    <property type="evidence" value="ECO:0007669"/>
    <property type="project" value="TreeGrafter"/>
</dbReference>
<organism evidence="4 5">
    <name type="scientific">Gemmobacter lutimaris</name>
    <dbReference type="NCBI Taxonomy" id="2306023"/>
    <lineage>
        <taxon>Bacteria</taxon>
        <taxon>Pseudomonadati</taxon>
        <taxon>Pseudomonadota</taxon>
        <taxon>Alphaproteobacteria</taxon>
        <taxon>Rhodobacterales</taxon>
        <taxon>Paracoccaceae</taxon>
        <taxon>Gemmobacter</taxon>
    </lineage>
</organism>
<evidence type="ECO:0000259" key="3">
    <source>
        <dbReference type="SMART" id="SM01043"/>
    </source>
</evidence>
<dbReference type="PANTHER" id="PTHR35807:SF1">
    <property type="entry name" value="TRANSCRIPTIONAL REGULATOR REDD"/>
    <property type="match status" value="1"/>
</dbReference>
<feature type="domain" description="Bacterial transcriptional activator" evidence="3">
    <location>
        <begin position="122"/>
        <end position="259"/>
    </location>
</feature>
<sequence length="667" mass="72685">MGLRPHRTRLSLESDFDFWGVSKMAGCSSFRILDRFCLSIDGQELPVKGQKQKAILAWFGLTGESGIARDRLADLLWSDSGAEKARGSLRNTLHVLARDCAGISLFDADRLVVRALFAGCPCDISQALAEFDAGDMAPLSARSLADADIRFAADLWGLDPEFDDFLTERKTAYLAHLAAQFRARLQTAGDKARARLLAERLRELEPQDEEATRALMRLDIAAGNNAAAMEHYRKLWTLLDEEFDLEPAEETQALAISLKLSATAAPVPAQLDEERITIFVQPFALSALSDDEQILVAAVQAELGSALYAVEDWVTIETSPGMQLPDRPGNYELRGSLSPGLEEMRLILSLKDLSTGAIIWSWPLHIRRGDWVRNSGFAVQRIAMRLTGKLESHYISGLEGLSDAELADYRKLMRAGWLMRDWSPDADRRAEVLLRSVTSTGDLGLRARVGLAELLNSRELIFPGMGPVHAGVPEALEIARACTSEAPERGDAWLAFGWSSILLDRIDGAAEAANVVADLSQSNPRRLSAASEMMALTGQVDRAARLAEAAATLDAGVCRVSMGYRTPVALLSGDFAAAMDLADRAAGAIPFTYAYGCAAAVMSGDMARAAGFWRRFSTDISARWQGTGTPDPLAWFLAATSMRSAHGLDRIADALWQIAGQRQDRVV</sequence>
<dbReference type="SUPFAM" id="SSF48452">
    <property type="entry name" value="TPR-like"/>
    <property type="match status" value="2"/>
</dbReference>
<dbReference type="InterPro" id="IPR011990">
    <property type="entry name" value="TPR-like_helical_dom_sf"/>
</dbReference>
<dbReference type="InterPro" id="IPR005158">
    <property type="entry name" value="BTAD"/>
</dbReference>
<evidence type="ECO:0000313" key="5">
    <source>
        <dbReference type="Proteomes" id="UP000266649"/>
    </source>
</evidence>
<comment type="caution">
    <text evidence="4">The sequence shown here is derived from an EMBL/GenBank/DDBJ whole genome shotgun (WGS) entry which is preliminary data.</text>
</comment>
<keyword evidence="2" id="KW-0804">Transcription</keyword>
<dbReference type="InterPro" id="IPR051677">
    <property type="entry name" value="AfsR-DnrI-RedD_regulator"/>
</dbReference>
<dbReference type="Pfam" id="PF03704">
    <property type="entry name" value="BTAD"/>
    <property type="match status" value="1"/>
</dbReference>
<evidence type="ECO:0000313" key="4">
    <source>
        <dbReference type="EMBL" id="RID91111.1"/>
    </source>
</evidence>
<proteinExistence type="predicted"/>
<keyword evidence="1" id="KW-0805">Transcription regulation</keyword>
<dbReference type="Proteomes" id="UP000266649">
    <property type="component" value="Unassembled WGS sequence"/>
</dbReference>
<dbReference type="EMBL" id="QXXQ01000008">
    <property type="protein sequence ID" value="RID91111.1"/>
    <property type="molecule type" value="Genomic_DNA"/>
</dbReference>
<dbReference type="InterPro" id="IPR036388">
    <property type="entry name" value="WH-like_DNA-bd_sf"/>
</dbReference>